<keyword evidence="4" id="KW-1185">Reference proteome</keyword>
<name>A0A0W0TSS6_9GAMM</name>
<evidence type="ECO:0000313" key="3">
    <source>
        <dbReference type="EMBL" id="KTC98526.1"/>
    </source>
</evidence>
<dbReference type="CDD" id="cd03794">
    <property type="entry name" value="GT4_WbuB-like"/>
    <property type="match status" value="1"/>
</dbReference>
<reference evidence="3 4" key="1">
    <citation type="submission" date="2015-11" db="EMBL/GenBank/DDBJ databases">
        <title>Genomic analysis of 38 Legionella species identifies large and diverse effector repertoires.</title>
        <authorList>
            <person name="Burstein D."/>
            <person name="Amaro F."/>
            <person name="Zusman T."/>
            <person name="Lifshitz Z."/>
            <person name="Cohen O."/>
            <person name="Gilbert J.A."/>
            <person name="Pupko T."/>
            <person name="Shuman H.A."/>
            <person name="Segal G."/>
        </authorList>
    </citation>
    <scope>NUCLEOTIDE SEQUENCE [LARGE SCALE GENOMIC DNA]</scope>
    <source>
        <strain evidence="3 4">ATCC 49504</strain>
    </source>
</reference>
<dbReference type="Gene3D" id="3.40.50.2000">
    <property type="entry name" value="Glycogen Phosphorylase B"/>
    <property type="match status" value="2"/>
</dbReference>
<organism evidence="3 4">
    <name type="scientific">Legionella geestiana</name>
    <dbReference type="NCBI Taxonomy" id="45065"/>
    <lineage>
        <taxon>Bacteria</taxon>
        <taxon>Pseudomonadati</taxon>
        <taxon>Pseudomonadota</taxon>
        <taxon>Gammaproteobacteria</taxon>
        <taxon>Legionellales</taxon>
        <taxon>Legionellaceae</taxon>
        <taxon>Legionella</taxon>
    </lineage>
</organism>
<protein>
    <submittedName>
        <fullName evidence="3">Glycosyltransferase, group 1 family</fullName>
    </submittedName>
</protein>
<keyword evidence="3" id="KW-0808">Transferase</keyword>
<dbReference type="SUPFAM" id="SSF53756">
    <property type="entry name" value="UDP-Glycosyltransferase/glycogen phosphorylase"/>
    <property type="match status" value="1"/>
</dbReference>
<dbReference type="GO" id="GO:0016758">
    <property type="term" value="F:hexosyltransferase activity"/>
    <property type="evidence" value="ECO:0007669"/>
    <property type="project" value="TreeGrafter"/>
</dbReference>
<evidence type="ECO:0000259" key="1">
    <source>
        <dbReference type="Pfam" id="PF00534"/>
    </source>
</evidence>
<dbReference type="PANTHER" id="PTHR45947:SF3">
    <property type="entry name" value="SULFOQUINOVOSYL TRANSFERASE SQD2"/>
    <property type="match status" value="1"/>
</dbReference>
<dbReference type="InterPro" id="IPR028098">
    <property type="entry name" value="Glyco_trans_4-like_N"/>
</dbReference>
<proteinExistence type="predicted"/>
<dbReference type="Proteomes" id="UP000054785">
    <property type="component" value="Unassembled WGS sequence"/>
</dbReference>
<dbReference type="STRING" id="45065.Lgee_1603"/>
<dbReference type="InterPro" id="IPR001296">
    <property type="entry name" value="Glyco_trans_1"/>
</dbReference>
<accession>A0A0W0TSS6</accession>
<evidence type="ECO:0000259" key="2">
    <source>
        <dbReference type="Pfam" id="PF13579"/>
    </source>
</evidence>
<gene>
    <name evidence="3" type="ORF">Lgee_1603</name>
</gene>
<dbReference type="AlphaFoldDB" id="A0A0W0TSS6"/>
<dbReference type="InterPro" id="IPR050194">
    <property type="entry name" value="Glycosyltransferase_grp1"/>
</dbReference>
<feature type="domain" description="Glycosyltransferase subfamily 4-like N-terminal" evidence="2">
    <location>
        <begin position="20"/>
        <end position="185"/>
    </location>
</feature>
<sequence>MNLLLLSFYYEPDLSAGSFRTAALVRALKARYSDNVRIHVITSMPNRYASHTVSVASEEDIDGLRITRLTLPLHRGGMRAQVQAFTHFFFKSLRVARKENYDAVFATSSRLFTGFLGAIVARRQKAPLYFDVRDLFVDTLGDILPRPLMRLMSPFLRTIERFTFKTAARVNVVSEGFLPYCREHFQLEHCDVFTNGIDSLFLTPPETVEKASWATGGKKIILYAGNMGEGQGLEKIIPPMAVALAATHHFVLIGDGGRREALLNALEARDVQNVSLLSPVERKALVAAYLQADILFLHLNDCQAFLKVLPSKLFEYAAFTKPIAAGVAGFAEAFIARELPDVKVFTPCDAEHAVEVIRSMPSSIPPRGAFKARFARESIMQRLAEQLFALSKREHAA</sequence>
<comment type="caution">
    <text evidence="3">The sequence shown here is derived from an EMBL/GenBank/DDBJ whole genome shotgun (WGS) entry which is preliminary data.</text>
</comment>
<dbReference type="EMBL" id="LNYC01000063">
    <property type="protein sequence ID" value="KTC98526.1"/>
    <property type="molecule type" value="Genomic_DNA"/>
</dbReference>
<dbReference type="RefSeq" id="WP_028385719.1">
    <property type="nucleotide sequence ID" value="NZ_CAAAHN010000006.1"/>
</dbReference>
<evidence type="ECO:0000313" key="4">
    <source>
        <dbReference type="Proteomes" id="UP000054785"/>
    </source>
</evidence>
<dbReference type="PANTHER" id="PTHR45947">
    <property type="entry name" value="SULFOQUINOVOSYL TRANSFERASE SQD2"/>
    <property type="match status" value="1"/>
</dbReference>
<feature type="domain" description="Glycosyl transferase family 1" evidence="1">
    <location>
        <begin position="216"/>
        <end position="360"/>
    </location>
</feature>
<dbReference type="OrthoDB" id="9787293at2"/>
<dbReference type="Pfam" id="PF13579">
    <property type="entry name" value="Glyco_trans_4_4"/>
    <property type="match status" value="1"/>
</dbReference>
<dbReference type="PATRIC" id="fig|45065.4.peg.1738"/>
<dbReference type="Pfam" id="PF00534">
    <property type="entry name" value="Glycos_transf_1"/>
    <property type="match status" value="1"/>
</dbReference>